<evidence type="ECO:0000256" key="3">
    <source>
        <dbReference type="ARBA" id="ARBA00022989"/>
    </source>
</evidence>
<evidence type="ECO:0000256" key="8">
    <source>
        <dbReference type="SAM" id="MobiDB-lite"/>
    </source>
</evidence>
<name>A0AAD9KBV3_9ANNE</name>
<feature type="compositionally biased region" description="Polar residues" evidence="8">
    <location>
        <begin position="565"/>
        <end position="576"/>
    </location>
</feature>
<sequence>MSWIAGLAGKAEDFLNKVDQTAATALHKDEKSQQHGTTTTGPPNYSPYLTQQSNPVNVRPNTLSPNQLSGNPIGGTNLSNSTSVPSNLYKMDNSHNSRSVKRNQVATTPSGSGSARHSPVRASKKDKDEELFEFLNSKDSVDGSGKRKMNSNGVGMLNGMHSRQSSASSASTPNGSKTPDHMTPTISVTNSDRTLEEKSVWIPPKLEKSSQWMLKNQELTITEVPVLQSCGTPHFSTINGLSDSSTEQTTGSVSEDVQSSHAGEPSSGYISNQDDMPEAESLSSLELENRLLKNEVTQLNQEMASIIQRAKEAQDELARVRGKLDESNQIKMHTDQIIRELQSQEADLHEALRAKDSQLAVLRVRFEEADKELSEKRTKVEELRFERDRILKDHTSSAGVQGQALDTLKEKLQTVEFQLQREKEAVRKIQEEAMQHQSALESEKEQLSQELMSLQKKANDDRVRCSEVSIQLKSAKSQVDAVKLELQEYKEKATRILQSKDRLIANLKDGAGLADGESGVSMAELEQMRQERDMYKEEVQRAQMTIESLRAEVSELEVQLQQESDNAQDTISSLEEQLQAEKDRREDAEHEIQKQKQELHFAHEELIKQKSAFLSRIEQRESEIECLRNQLTNKSMSTSSEAELENRLHALTESLIQKQTMLEALSTEKNSLVLQLERMERQYREAETSAQRATATTINMNNDDDDLRNRLPFFMRESPLDSNVTRRVKRAASYIDRFSMRLGLFLRRYPVARIFVICYMVLLHLWVSVVLLTYKPEIHDDGYMPKPPGT</sequence>
<keyword evidence="3 9" id="KW-1133">Transmembrane helix</keyword>
<feature type="compositionally biased region" description="Polar residues" evidence="8">
    <location>
        <begin position="94"/>
        <end position="115"/>
    </location>
</feature>
<keyword evidence="4" id="KW-0333">Golgi apparatus</keyword>
<feature type="region of interest" description="Disordered" evidence="8">
    <location>
        <begin position="25"/>
        <end position="194"/>
    </location>
</feature>
<keyword evidence="6 9" id="KW-0472">Membrane</keyword>
<evidence type="ECO:0000256" key="2">
    <source>
        <dbReference type="ARBA" id="ARBA00022692"/>
    </source>
</evidence>
<keyword evidence="2 9" id="KW-0812">Transmembrane</keyword>
<feature type="region of interest" description="Disordered" evidence="8">
    <location>
        <begin position="237"/>
        <end position="281"/>
    </location>
</feature>
<feature type="transmembrane region" description="Helical" evidence="9">
    <location>
        <begin position="754"/>
        <end position="774"/>
    </location>
</feature>
<protein>
    <recommendedName>
        <fullName evidence="12">Golgin-84</fullName>
    </recommendedName>
</protein>
<dbReference type="GO" id="GO:0031985">
    <property type="term" value="C:Golgi cisterna"/>
    <property type="evidence" value="ECO:0007669"/>
    <property type="project" value="TreeGrafter"/>
</dbReference>
<gene>
    <name evidence="10" type="ORF">LSH36_17g01021</name>
</gene>
<evidence type="ECO:0000313" key="10">
    <source>
        <dbReference type="EMBL" id="KAK2168359.1"/>
    </source>
</evidence>
<feature type="compositionally biased region" description="Polar residues" evidence="8">
    <location>
        <begin position="34"/>
        <end position="86"/>
    </location>
</feature>
<evidence type="ECO:0000256" key="7">
    <source>
        <dbReference type="SAM" id="Coils"/>
    </source>
</evidence>
<evidence type="ECO:0000256" key="9">
    <source>
        <dbReference type="SAM" id="Phobius"/>
    </source>
</evidence>
<evidence type="ECO:0000256" key="1">
    <source>
        <dbReference type="ARBA" id="ARBA00004409"/>
    </source>
</evidence>
<reference evidence="10" key="1">
    <citation type="journal article" date="2023" name="Mol. Biol. Evol.">
        <title>Third-Generation Sequencing Reveals the Adaptive Role of the Epigenome in Three Deep-Sea Polychaetes.</title>
        <authorList>
            <person name="Perez M."/>
            <person name="Aroh O."/>
            <person name="Sun Y."/>
            <person name="Lan Y."/>
            <person name="Juniper S.K."/>
            <person name="Young C.R."/>
            <person name="Angers B."/>
            <person name="Qian P.Y."/>
        </authorList>
    </citation>
    <scope>NUCLEOTIDE SEQUENCE</scope>
    <source>
        <strain evidence="10">P08H-3</strain>
    </source>
</reference>
<dbReference type="GO" id="GO:0000301">
    <property type="term" value="P:retrograde transport, vesicle recycling within Golgi"/>
    <property type="evidence" value="ECO:0007669"/>
    <property type="project" value="TreeGrafter"/>
</dbReference>
<comment type="caution">
    <text evidence="10">The sequence shown here is derived from an EMBL/GenBank/DDBJ whole genome shotgun (WGS) entry which is preliminary data.</text>
</comment>
<evidence type="ECO:0000256" key="4">
    <source>
        <dbReference type="ARBA" id="ARBA00023034"/>
    </source>
</evidence>
<organism evidence="10 11">
    <name type="scientific">Paralvinella palmiformis</name>
    <dbReference type="NCBI Taxonomy" id="53620"/>
    <lineage>
        <taxon>Eukaryota</taxon>
        <taxon>Metazoa</taxon>
        <taxon>Spiralia</taxon>
        <taxon>Lophotrochozoa</taxon>
        <taxon>Annelida</taxon>
        <taxon>Polychaeta</taxon>
        <taxon>Sedentaria</taxon>
        <taxon>Canalipalpata</taxon>
        <taxon>Terebellida</taxon>
        <taxon>Terebelliformia</taxon>
        <taxon>Alvinellidae</taxon>
        <taxon>Paralvinella</taxon>
    </lineage>
</organism>
<keyword evidence="5 7" id="KW-0175">Coiled coil</keyword>
<dbReference type="Pfam" id="PF09787">
    <property type="entry name" value="Golgin_A5"/>
    <property type="match status" value="1"/>
</dbReference>
<accession>A0AAD9KBV3</accession>
<dbReference type="GO" id="GO:0007030">
    <property type="term" value="P:Golgi organization"/>
    <property type="evidence" value="ECO:0007669"/>
    <property type="project" value="InterPro"/>
</dbReference>
<feature type="region of interest" description="Disordered" evidence="8">
    <location>
        <begin position="561"/>
        <end position="584"/>
    </location>
</feature>
<dbReference type="GO" id="GO:0000139">
    <property type="term" value="C:Golgi membrane"/>
    <property type="evidence" value="ECO:0007669"/>
    <property type="project" value="UniProtKB-SubCell"/>
</dbReference>
<dbReference type="Proteomes" id="UP001208570">
    <property type="component" value="Unassembled WGS sequence"/>
</dbReference>
<keyword evidence="11" id="KW-1185">Reference proteome</keyword>
<dbReference type="PANTHER" id="PTHR13815">
    <property type="entry name" value="GOLGIN-84"/>
    <property type="match status" value="1"/>
</dbReference>
<evidence type="ECO:0000256" key="5">
    <source>
        <dbReference type="ARBA" id="ARBA00023054"/>
    </source>
</evidence>
<feature type="coiled-coil region" evidence="7">
    <location>
        <begin position="662"/>
        <end position="696"/>
    </location>
</feature>
<dbReference type="InterPro" id="IPR019177">
    <property type="entry name" value="Golgin_subfamily_A_member_5"/>
</dbReference>
<dbReference type="PANTHER" id="PTHR13815:SF7">
    <property type="entry name" value="GOLGIN SUBFAMILY A MEMBER 5"/>
    <property type="match status" value="1"/>
</dbReference>
<dbReference type="EMBL" id="JAODUP010000017">
    <property type="protein sequence ID" value="KAK2168359.1"/>
    <property type="molecule type" value="Genomic_DNA"/>
</dbReference>
<evidence type="ECO:0008006" key="12">
    <source>
        <dbReference type="Google" id="ProtNLM"/>
    </source>
</evidence>
<comment type="subcellular location">
    <subcellularLocation>
        <location evidence="1">Golgi apparatus membrane</location>
        <topology evidence="1">Single-pass type IV membrane protein</topology>
    </subcellularLocation>
</comment>
<feature type="coiled-coil region" evidence="7">
    <location>
        <begin position="282"/>
        <end position="330"/>
    </location>
</feature>
<evidence type="ECO:0000313" key="11">
    <source>
        <dbReference type="Proteomes" id="UP001208570"/>
    </source>
</evidence>
<feature type="compositionally biased region" description="Polar residues" evidence="8">
    <location>
        <begin position="237"/>
        <end position="261"/>
    </location>
</feature>
<evidence type="ECO:0000256" key="6">
    <source>
        <dbReference type="ARBA" id="ARBA00023136"/>
    </source>
</evidence>
<proteinExistence type="predicted"/>
<dbReference type="AlphaFoldDB" id="A0AAD9KBV3"/>